<dbReference type="InterPro" id="IPR036864">
    <property type="entry name" value="Zn2-C6_fun-type_DNA-bd_sf"/>
</dbReference>
<comment type="caution">
    <text evidence="2">The sequence shown here is derived from an EMBL/GenBank/DDBJ whole genome shotgun (WGS) entry which is preliminary data.</text>
</comment>
<feature type="region of interest" description="Disordered" evidence="1">
    <location>
        <begin position="82"/>
        <end position="115"/>
    </location>
</feature>
<evidence type="ECO:0000256" key="1">
    <source>
        <dbReference type="SAM" id="MobiDB-lite"/>
    </source>
</evidence>
<proteinExistence type="predicted"/>
<feature type="compositionally biased region" description="Polar residues" evidence="1">
    <location>
        <begin position="82"/>
        <end position="102"/>
    </location>
</feature>
<dbReference type="Gene3D" id="4.10.240.10">
    <property type="entry name" value="Zn(2)-C6 fungal-type DNA-binding domain"/>
    <property type="match status" value="1"/>
</dbReference>
<gene>
    <name evidence="2" type="ORF">Purlil1_12828</name>
</gene>
<keyword evidence="3" id="KW-1185">Reference proteome</keyword>
<evidence type="ECO:0000313" key="3">
    <source>
        <dbReference type="Proteomes" id="UP001287286"/>
    </source>
</evidence>
<feature type="compositionally biased region" description="Basic and acidic residues" evidence="1">
    <location>
        <begin position="104"/>
        <end position="115"/>
    </location>
</feature>
<evidence type="ECO:0008006" key="4">
    <source>
        <dbReference type="Google" id="ProtNLM"/>
    </source>
</evidence>
<protein>
    <recommendedName>
        <fullName evidence="4">Zn(2)-C6 fungal-type domain-containing protein</fullName>
    </recommendedName>
</protein>
<reference evidence="2 3" key="1">
    <citation type="journal article" date="2024" name="Microbiol. Resour. Announc.">
        <title>Genome annotations for the ascomycete fungi Trichoderma harzianum, Trichoderma aggressivum, and Purpureocillium lilacinum.</title>
        <authorList>
            <person name="Beijen E.P.W."/>
            <person name="Ohm R.A."/>
        </authorList>
    </citation>
    <scope>NUCLEOTIDE SEQUENCE [LARGE SCALE GENOMIC DNA]</scope>
    <source>
        <strain evidence="2 3">CBS 150709</strain>
    </source>
</reference>
<dbReference type="Proteomes" id="UP001287286">
    <property type="component" value="Unassembled WGS sequence"/>
</dbReference>
<dbReference type="EMBL" id="JAWRVI010000137">
    <property type="protein sequence ID" value="KAK4074916.1"/>
    <property type="molecule type" value="Genomic_DNA"/>
</dbReference>
<evidence type="ECO:0000313" key="2">
    <source>
        <dbReference type="EMBL" id="KAK4074916.1"/>
    </source>
</evidence>
<sequence length="228" mass="24690">MYSDDLICSLRLAYDPVSACSKQHKACNQCRVKKVGFAAPMTFEYSTLLTPLQLKCSGGKEGCDRCVASGGVCEYSPSNFRNGQKSSVTNSTSSKQVPSSQIDPRFDGKAHRSGDRVHTQARKYHGITFLAPTAPPLVDSRDFDAGEPWAGVTNDMYGFPVLWQLGSNHYSEYKQGRCFGLDDLTNPTATATATTAAALGCTAMPSPKYGTDDQGYDSYQASNYQNIG</sequence>
<name>A0ABR0BFT6_PURLI</name>
<accession>A0ABR0BFT6</accession>
<organism evidence="2 3">
    <name type="scientific">Purpureocillium lilacinum</name>
    <name type="common">Paecilomyces lilacinus</name>
    <dbReference type="NCBI Taxonomy" id="33203"/>
    <lineage>
        <taxon>Eukaryota</taxon>
        <taxon>Fungi</taxon>
        <taxon>Dikarya</taxon>
        <taxon>Ascomycota</taxon>
        <taxon>Pezizomycotina</taxon>
        <taxon>Sordariomycetes</taxon>
        <taxon>Hypocreomycetidae</taxon>
        <taxon>Hypocreales</taxon>
        <taxon>Ophiocordycipitaceae</taxon>
        <taxon>Purpureocillium</taxon>
    </lineage>
</organism>